<name>A0A484G6P3_COLOR</name>
<organism evidence="2 3">
    <name type="scientific">Colletotrichum orbiculare (strain 104-T / ATCC 96160 / CBS 514.97 / LARS 414 / MAFF 240422)</name>
    <name type="common">Cucumber anthracnose fungus</name>
    <name type="synonym">Colletotrichum lagenarium</name>
    <dbReference type="NCBI Taxonomy" id="1213857"/>
    <lineage>
        <taxon>Eukaryota</taxon>
        <taxon>Fungi</taxon>
        <taxon>Dikarya</taxon>
        <taxon>Ascomycota</taxon>
        <taxon>Pezizomycotina</taxon>
        <taxon>Sordariomycetes</taxon>
        <taxon>Hypocreomycetidae</taxon>
        <taxon>Glomerellales</taxon>
        <taxon>Glomerellaceae</taxon>
        <taxon>Colletotrichum</taxon>
        <taxon>Colletotrichum orbiculare species complex</taxon>
    </lineage>
</organism>
<sequence>MAWSGLTLNLTPGWTGPSAGGAESSSASSASSARTKAGESHGLSALAKGWFRRMALLSPSKARETAPEPSCYKRQRDEVRESLIRHRGDRPPGTRPAGDGQTRAFEEADFLWWA</sequence>
<feature type="region of interest" description="Disordered" evidence="1">
    <location>
        <begin position="82"/>
        <end position="104"/>
    </location>
</feature>
<feature type="compositionally biased region" description="Basic and acidic residues" evidence="1">
    <location>
        <begin position="82"/>
        <end position="92"/>
    </location>
</feature>
<dbReference type="Proteomes" id="UP000014480">
    <property type="component" value="Unassembled WGS sequence"/>
</dbReference>
<accession>A0A484G6P3</accession>
<comment type="caution">
    <text evidence="2">The sequence shown here is derived from an EMBL/GenBank/DDBJ whole genome shotgun (WGS) entry which is preliminary data.</text>
</comment>
<gene>
    <name evidence="2" type="ORF">Cob_v001835</name>
</gene>
<reference evidence="3" key="2">
    <citation type="journal article" date="2019" name="Mol. Plant Microbe Interact.">
        <title>Genome sequence resources for four phytopathogenic fungi from the Colletotrichum orbiculare species complex.</title>
        <authorList>
            <person name="Gan P."/>
            <person name="Tsushima A."/>
            <person name="Narusaka M."/>
            <person name="Narusaka Y."/>
            <person name="Takano Y."/>
            <person name="Kubo Y."/>
            <person name="Shirasu K."/>
        </authorList>
    </citation>
    <scope>GENOME REANNOTATION</scope>
    <source>
        <strain evidence="3">104-T / ATCC 96160 / CBS 514.97 / LARS 414 / MAFF 240422</strain>
    </source>
</reference>
<feature type="compositionally biased region" description="Low complexity" evidence="1">
    <location>
        <begin position="20"/>
        <end position="33"/>
    </location>
</feature>
<keyword evidence="3" id="KW-1185">Reference proteome</keyword>
<feature type="region of interest" description="Disordered" evidence="1">
    <location>
        <begin position="1"/>
        <end position="41"/>
    </location>
</feature>
<protein>
    <submittedName>
        <fullName evidence="2">Uncharacterized protein</fullName>
    </submittedName>
</protein>
<evidence type="ECO:0000256" key="1">
    <source>
        <dbReference type="SAM" id="MobiDB-lite"/>
    </source>
</evidence>
<evidence type="ECO:0000313" key="2">
    <source>
        <dbReference type="EMBL" id="TDZ25570.1"/>
    </source>
</evidence>
<proteinExistence type="predicted"/>
<dbReference type="AlphaFoldDB" id="A0A484G6P3"/>
<feature type="compositionally biased region" description="Polar residues" evidence="1">
    <location>
        <begin position="1"/>
        <end position="12"/>
    </location>
</feature>
<reference evidence="3" key="1">
    <citation type="journal article" date="2013" name="New Phytol.">
        <title>Comparative genomic and transcriptomic analyses reveal the hemibiotrophic stage shift of Colletotrichum fungi.</title>
        <authorList>
            <person name="Gan P."/>
            <person name="Ikeda K."/>
            <person name="Irieda H."/>
            <person name="Narusaka M."/>
            <person name="O'Connell R.J."/>
            <person name="Narusaka Y."/>
            <person name="Takano Y."/>
            <person name="Kubo Y."/>
            <person name="Shirasu K."/>
        </authorList>
    </citation>
    <scope>NUCLEOTIDE SEQUENCE [LARGE SCALE GENOMIC DNA]</scope>
    <source>
        <strain evidence="3">104-T / ATCC 96160 / CBS 514.97 / LARS 414 / MAFF 240422</strain>
    </source>
</reference>
<evidence type="ECO:0000313" key="3">
    <source>
        <dbReference type="Proteomes" id="UP000014480"/>
    </source>
</evidence>
<dbReference type="EMBL" id="AMCV02000002">
    <property type="protein sequence ID" value="TDZ25570.1"/>
    <property type="molecule type" value="Genomic_DNA"/>
</dbReference>